<proteinExistence type="predicted"/>
<gene>
    <name evidence="5" type="ORF">J7I43_17780</name>
</gene>
<dbReference type="EMBL" id="JAGHKP010000003">
    <property type="protein sequence ID" value="MBO9154082.1"/>
    <property type="molecule type" value="Genomic_DNA"/>
</dbReference>
<dbReference type="SMART" id="SM00400">
    <property type="entry name" value="ZnF_CHCC"/>
    <property type="match status" value="1"/>
</dbReference>
<dbReference type="SUPFAM" id="SSF52540">
    <property type="entry name" value="P-loop containing nucleoside triphosphate hydrolases"/>
    <property type="match status" value="1"/>
</dbReference>
<protein>
    <submittedName>
        <fullName evidence="5">Toprim domain-containing protein</fullName>
    </submittedName>
</protein>
<accession>A0ABS3YHB1</accession>
<dbReference type="SUPFAM" id="SSF56731">
    <property type="entry name" value="DNA primase core"/>
    <property type="match status" value="1"/>
</dbReference>
<sequence length="906" mass="100699">MEIADIKAHLPISAVLSHYGLQPDCAGRLRCPFHDDKTPSMQVYKKTQTCYCFSGNCATHGKSLDVIDFVMHKEQCSKGEAIRYCERLCGGAIVSAVQPSPRVTPPASVPPVGNILEQMFTYFRNAVASSKPAQDYIRSRGLDATRLEVGYNSAQFHHGSRKDAALIDACVQAGLLTPWGTNTREGGQAYKPFGKYCVVFALRSRGGAITGMYFRSTVNDSDAKHFYLKDRKGLYPCHPATDAVKLLLTESVIDAATLLQHETITREYAVLACYGTNGFTDEHAAAIASLPQLREIIFAFDGDDAGNKAVQKYAAQLHAQYPQLQFTTLELPAGEDINSMSCTHEPEIFSALLDSRQPVVLSSTENNTFLQSATSDASDVSELDTRNPHKLRYSGAAADYEVQGGVSKGLDSLKVTLVITGKGSGRKSRQKLDLYEEKAVDKCCRELSEKLFISQPDLSADLYRLTDLLETYRERELLLSEQPEPAATVDYPLTAVERAAAEEFLRAPDLLGRINGQLEAAGIIGEESNRLLLWLIASSHKLAEPLHALIQGSSGSGKTRLLKQVSACMPPERLTKLTRVSEKVFYNYPETYFVHRLLCLEDIDGLGEEAEFALRELQSNGELTSAMSIKLESGQITSGQKTVRGPIASLACTTRGEWYEDNMSRVFLVAVDERATQTARILDYQNRKAAGQLSSDKERAATLQLQQLVRALGVVEVVNPYAGRLQLPPEAHKLRRLNDLFLNFVKVVTWVHQYQRKRDGKNRLLVEISDLAQAVDILFDSIVLKVDELDGSLRQFFEQLKNYLQKTHADDWQKATFTLREVRQGLNVSKTQLFRYVNDLLRLEYIRITGGHVNRGFTYQISYWDGYTALRERLRKSLTDQLAALQAGGENSGIGTPELATVAECE</sequence>
<dbReference type="InterPro" id="IPR050219">
    <property type="entry name" value="DnaG_primase"/>
</dbReference>
<keyword evidence="1" id="KW-0479">Metal-binding</keyword>
<dbReference type="RefSeq" id="WP_209147202.1">
    <property type="nucleotide sequence ID" value="NZ_JAGHKP010000003.1"/>
</dbReference>
<keyword evidence="2" id="KW-0863">Zinc-finger</keyword>
<dbReference type="Proteomes" id="UP000679126">
    <property type="component" value="Unassembled WGS sequence"/>
</dbReference>
<dbReference type="InterPro" id="IPR002694">
    <property type="entry name" value="Znf_CHC2"/>
</dbReference>
<comment type="caution">
    <text evidence="5">The sequence shown here is derived from an EMBL/GenBank/DDBJ whole genome shotgun (WGS) entry which is preliminary data.</text>
</comment>
<feature type="domain" description="Zinc finger CHC2-type" evidence="4">
    <location>
        <begin position="31"/>
        <end position="86"/>
    </location>
</feature>
<evidence type="ECO:0000256" key="1">
    <source>
        <dbReference type="ARBA" id="ARBA00022723"/>
    </source>
</evidence>
<evidence type="ECO:0000259" key="4">
    <source>
        <dbReference type="SMART" id="SM00400"/>
    </source>
</evidence>
<keyword evidence="6" id="KW-1185">Reference proteome</keyword>
<dbReference type="PANTHER" id="PTHR30313">
    <property type="entry name" value="DNA PRIMASE"/>
    <property type="match status" value="1"/>
</dbReference>
<dbReference type="Pfam" id="PF13155">
    <property type="entry name" value="Toprim_2"/>
    <property type="match status" value="1"/>
</dbReference>
<dbReference type="SUPFAM" id="SSF57783">
    <property type="entry name" value="Zinc beta-ribbon"/>
    <property type="match status" value="1"/>
</dbReference>
<dbReference type="Gene3D" id="3.90.580.10">
    <property type="entry name" value="Zinc finger, CHC2-type domain"/>
    <property type="match status" value="1"/>
</dbReference>
<dbReference type="PANTHER" id="PTHR30313:SF2">
    <property type="entry name" value="DNA PRIMASE"/>
    <property type="match status" value="1"/>
</dbReference>
<dbReference type="InterPro" id="IPR027417">
    <property type="entry name" value="P-loop_NTPase"/>
</dbReference>
<evidence type="ECO:0000256" key="2">
    <source>
        <dbReference type="ARBA" id="ARBA00022771"/>
    </source>
</evidence>
<dbReference type="Pfam" id="PF01807">
    <property type="entry name" value="Zn_ribbon_DnaG"/>
    <property type="match status" value="1"/>
</dbReference>
<dbReference type="InterPro" id="IPR034151">
    <property type="entry name" value="TOPRIM_DnaG_bac"/>
</dbReference>
<keyword evidence="3" id="KW-0862">Zinc</keyword>
<dbReference type="InterPro" id="IPR036977">
    <property type="entry name" value="DNA_primase_Znf_CHC2"/>
</dbReference>
<dbReference type="Gene3D" id="3.90.980.10">
    <property type="entry name" value="DNA primase, catalytic core, N-terminal domain"/>
    <property type="match status" value="1"/>
</dbReference>
<dbReference type="Gene3D" id="3.40.1360.10">
    <property type="match status" value="1"/>
</dbReference>
<dbReference type="InterPro" id="IPR037068">
    <property type="entry name" value="DNA_primase_core_N_sf"/>
</dbReference>
<evidence type="ECO:0000256" key="3">
    <source>
        <dbReference type="ARBA" id="ARBA00022833"/>
    </source>
</evidence>
<name>A0ABS3YHB1_9BACT</name>
<dbReference type="CDD" id="cd03364">
    <property type="entry name" value="TOPRIM_DnaG_primases"/>
    <property type="match status" value="1"/>
</dbReference>
<organism evidence="5 6">
    <name type="scientific">Chitinophaga chungangae</name>
    <dbReference type="NCBI Taxonomy" id="2821488"/>
    <lineage>
        <taxon>Bacteria</taxon>
        <taxon>Pseudomonadati</taxon>
        <taxon>Bacteroidota</taxon>
        <taxon>Chitinophagia</taxon>
        <taxon>Chitinophagales</taxon>
        <taxon>Chitinophagaceae</taxon>
        <taxon>Chitinophaga</taxon>
    </lineage>
</organism>
<evidence type="ECO:0000313" key="5">
    <source>
        <dbReference type="EMBL" id="MBO9154082.1"/>
    </source>
</evidence>
<evidence type="ECO:0000313" key="6">
    <source>
        <dbReference type="Proteomes" id="UP000679126"/>
    </source>
</evidence>
<reference evidence="6" key="1">
    <citation type="submission" date="2021-03" db="EMBL/GenBank/DDBJ databases">
        <title>Assistant Professor.</title>
        <authorList>
            <person name="Huq M.A."/>
        </authorList>
    </citation>
    <scope>NUCLEOTIDE SEQUENCE [LARGE SCALE GENOMIC DNA]</scope>
    <source>
        <strain evidence="6">MAH-28</strain>
    </source>
</reference>